<sequence>KPNPCNDGLLPFVVNRLKLMRNRVQKAGHIYPFAISRGPLNIASFLLGTTEFLMLIKLEPEKAHIILQVITEFICDWLEYQLKEFSTMDGIMMLDDIVGFLGKEDFKEFAYPNLKRIFTQFSVKVKFFHNDAPGTVSAPFLHEIGINMLNFGIDTDINEMRSLCGPSIVLVGNIPPRDVLANGTPDEVRVSVRSQLNVIEDTSRIIMSCGGGMPPGVSTDNLEAFIDEVKTF</sequence>
<dbReference type="InterPro" id="IPR052024">
    <property type="entry name" value="Methanogen_methyltrans"/>
</dbReference>
<dbReference type="GO" id="GO:0004853">
    <property type="term" value="F:uroporphyrinogen decarboxylase activity"/>
    <property type="evidence" value="ECO:0007669"/>
    <property type="project" value="InterPro"/>
</dbReference>
<proteinExistence type="predicted"/>
<dbReference type="InterPro" id="IPR000257">
    <property type="entry name" value="Uroporphyrinogen_deCOase"/>
</dbReference>
<feature type="domain" description="Uroporphyrinogen decarboxylase (URO-D)" evidence="1">
    <location>
        <begin position="2"/>
        <end position="231"/>
    </location>
</feature>
<protein>
    <recommendedName>
        <fullName evidence="1">Uroporphyrinogen decarboxylase (URO-D) domain-containing protein</fullName>
    </recommendedName>
</protein>
<dbReference type="InterPro" id="IPR038071">
    <property type="entry name" value="UROD/MetE-like_sf"/>
</dbReference>
<dbReference type="EMBL" id="BARW01023025">
    <property type="protein sequence ID" value="GAI90909.1"/>
    <property type="molecule type" value="Genomic_DNA"/>
</dbReference>
<evidence type="ECO:0000259" key="1">
    <source>
        <dbReference type="Pfam" id="PF01208"/>
    </source>
</evidence>
<gene>
    <name evidence="2" type="ORF">S12H4_38279</name>
</gene>
<dbReference type="PANTHER" id="PTHR47099">
    <property type="entry name" value="METHYLCOBAMIDE:COM METHYLTRANSFERASE MTBA"/>
    <property type="match status" value="1"/>
</dbReference>
<feature type="non-terminal residue" evidence="2">
    <location>
        <position position="1"/>
    </location>
</feature>
<comment type="caution">
    <text evidence="2">The sequence shown here is derived from an EMBL/GenBank/DDBJ whole genome shotgun (WGS) entry which is preliminary data.</text>
</comment>
<dbReference type="PANTHER" id="PTHR47099:SF1">
    <property type="entry name" value="METHYLCOBAMIDE:COM METHYLTRANSFERASE MTBA"/>
    <property type="match status" value="1"/>
</dbReference>
<reference evidence="2" key="1">
    <citation type="journal article" date="2014" name="Front. Microbiol.">
        <title>High frequency of phylogenetically diverse reductive dehalogenase-homologous genes in deep subseafloor sedimentary metagenomes.</title>
        <authorList>
            <person name="Kawai M."/>
            <person name="Futagami T."/>
            <person name="Toyoda A."/>
            <person name="Takaki Y."/>
            <person name="Nishi S."/>
            <person name="Hori S."/>
            <person name="Arai W."/>
            <person name="Tsubouchi T."/>
            <person name="Morono Y."/>
            <person name="Uchiyama I."/>
            <person name="Ito T."/>
            <person name="Fujiyama A."/>
            <person name="Inagaki F."/>
            <person name="Takami H."/>
        </authorList>
    </citation>
    <scope>NUCLEOTIDE SEQUENCE</scope>
    <source>
        <strain evidence="2">Expedition CK06-06</strain>
    </source>
</reference>
<dbReference type="Gene3D" id="3.20.20.210">
    <property type="match status" value="1"/>
</dbReference>
<dbReference type="GO" id="GO:0006779">
    <property type="term" value="P:porphyrin-containing compound biosynthetic process"/>
    <property type="evidence" value="ECO:0007669"/>
    <property type="project" value="InterPro"/>
</dbReference>
<organism evidence="2">
    <name type="scientific">marine sediment metagenome</name>
    <dbReference type="NCBI Taxonomy" id="412755"/>
    <lineage>
        <taxon>unclassified sequences</taxon>
        <taxon>metagenomes</taxon>
        <taxon>ecological metagenomes</taxon>
    </lineage>
</organism>
<dbReference type="AlphaFoldDB" id="X1UEZ2"/>
<dbReference type="SUPFAM" id="SSF51726">
    <property type="entry name" value="UROD/MetE-like"/>
    <property type="match status" value="1"/>
</dbReference>
<dbReference type="Pfam" id="PF01208">
    <property type="entry name" value="URO-D"/>
    <property type="match status" value="1"/>
</dbReference>
<evidence type="ECO:0000313" key="2">
    <source>
        <dbReference type="EMBL" id="GAI90909.1"/>
    </source>
</evidence>
<accession>X1UEZ2</accession>
<name>X1UEZ2_9ZZZZ</name>